<gene>
    <name evidence="1" type="ORF">VPARA_03160</name>
</gene>
<name>A0A0H2M7Y2_VARPD</name>
<proteinExistence type="predicted"/>
<dbReference type="AlphaFoldDB" id="A0A0H2M7Y2"/>
<comment type="caution">
    <text evidence="1">The sequence shown here is derived from an EMBL/GenBank/DDBJ whole genome shotgun (WGS) entry which is preliminary data.</text>
</comment>
<accession>A0A0H2M7Y2</accession>
<sequence length="99" mass="11507">MLRLVDCLVLDAIDQLDDAKRAKLEALEPRLAQTFNASGTWQEMVGTQMGFADDVHDQIRQFWRSYLDRAEEQNLRVDPQEFVVEFVAQNFPDLAPPRR</sequence>
<reference evidence="1 2" key="1">
    <citation type="submission" date="2015-03" db="EMBL/GenBank/DDBJ databases">
        <title>Genome sequence of Variovorax paradoxus TBEA6.</title>
        <authorList>
            <person name="Poehlein A."/>
            <person name="Schuldes J."/>
            <person name="Wuebbeler J.H."/>
            <person name="Hiessl S."/>
            <person name="Steinbuechel A."/>
            <person name="Daniel R."/>
        </authorList>
    </citation>
    <scope>NUCLEOTIDE SEQUENCE [LARGE SCALE GENOMIC DNA]</scope>
    <source>
        <strain evidence="1 2">TBEA6</strain>
    </source>
</reference>
<dbReference type="Proteomes" id="UP000035170">
    <property type="component" value="Unassembled WGS sequence"/>
</dbReference>
<evidence type="ECO:0000313" key="2">
    <source>
        <dbReference type="Proteomes" id="UP000035170"/>
    </source>
</evidence>
<organism evidence="1 2">
    <name type="scientific">Variovorax paradoxus</name>
    <dbReference type="NCBI Taxonomy" id="34073"/>
    <lineage>
        <taxon>Bacteria</taxon>
        <taxon>Pseudomonadati</taxon>
        <taxon>Pseudomonadota</taxon>
        <taxon>Betaproteobacteria</taxon>
        <taxon>Burkholderiales</taxon>
        <taxon>Comamonadaceae</taxon>
        <taxon>Variovorax</taxon>
    </lineage>
</organism>
<dbReference type="EMBL" id="JZWI01000002">
    <property type="protein sequence ID" value="KLN58594.1"/>
    <property type="molecule type" value="Genomic_DNA"/>
</dbReference>
<evidence type="ECO:0000313" key="1">
    <source>
        <dbReference type="EMBL" id="KLN58594.1"/>
    </source>
</evidence>
<dbReference type="PATRIC" id="fig|34073.19.peg.316"/>
<keyword evidence="2" id="KW-1185">Reference proteome</keyword>
<protein>
    <submittedName>
        <fullName evidence="1">Uncharacterized protein</fullName>
    </submittedName>
</protein>